<dbReference type="InterPro" id="IPR044714">
    <property type="entry name" value="AtSIBP1-like"/>
</dbReference>
<reference evidence="1 2" key="1">
    <citation type="journal article" date="2020" name="bioRxiv">
        <title>Sequence and annotation of 42 cannabis genomes reveals extensive copy number variation in cannabinoid synthesis and pathogen resistance genes.</title>
        <authorList>
            <person name="Mckernan K.J."/>
            <person name="Helbert Y."/>
            <person name="Kane L.T."/>
            <person name="Ebling H."/>
            <person name="Zhang L."/>
            <person name="Liu B."/>
            <person name="Eaton Z."/>
            <person name="Mclaughlin S."/>
            <person name="Kingan S."/>
            <person name="Baybayan P."/>
            <person name="Concepcion G."/>
            <person name="Jordan M."/>
            <person name="Riva A."/>
            <person name="Barbazuk W."/>
            <person name="Harkins T."/>
        </authorList>
    </citation>
    <scope>NUCLEOTIDE SEQUENCE [LARGE SCALE GENOMIC DNA]</scope>
    <source>
        <strain evidence="2">cv. Jamaican Lion 4</strain>
        <tissue evidence="1">Leaf</tissue>
    </source>
</reference>
<dbReference type="Proteomes" id="UP000583929">
    <property type="component" value="Unassembled WGS sequence"/>
</dbReference>
<accession>A0A7J6H8P3</accession>
<name>A0A7J6H8P3_CANSA</name>
<evidence type="ECO:0000313" key="1">
    <source>
        <dbReference type="EMBL" id="KAF4391311.1"/>
    </source>
</evidence>
<sequence length="81" mass="9155">MFVMITGAVHERLLRNYDDFVWPVDTTFVGRFIIDVEFLDLKICSVNGGEASSTSIWPIDGTILQSLSMQNTLRCLSKNAR</sequence>
<dbReference type="PANTHER" id="PTHR46672:SF1">
    <property type="entry name" value="OS08G0103600 PROTEIN"/>
    <property type="match status" value="1"/>
</dbReference>
<gene>
    <name evidence="1" type="ORF">G4B88_016621</name>
</gene>
<proteinExistence type="predicted"/>
<keyword evidence="2" id="KW-1185">Reference proteome</keyword>
<comment type="caution">
    <text evidence="1">The sequence shown here is derived from an EMBL/GenBank/DDBJ whole genome shotgun (WGS) entry which is preliminary data.</text>
</comment>
<dbReference type="EMBL" id="JAATIQ010000060">
    <property type="protein sequence ID" value="KAF4391311.1"/>
    <property type="molecule type" value="Genomic_DNA"/>
</dbReference>
<dbReference type="PANTHER" id="PTHR46672">
    <property type="entry name" value="OS08G0495500 PROTEIN-RELATED"/>
    <property type="match status" value="1"/>
</dbReference>
<protein>
    <submittedName>
        <fullName evidence="1">Uncharacterized protein</fullName>
    </submittedName>
</protein>
<dbReference type="AlphaFoldDB" id="A0A7J6H8P3"/>
<organism evidence="1 2">
    <name type="scientific">Cannabis sativa</name>
    <name type="common">Hemp</name>
    <name type="synonym">Marijuana</name>
    <dbReference type="NCBI Taxonomy" id="3483"/>
    <lineage>
        <taxon>Eukaryota</taxon>
        <taxon>Viridiplantae</taxon>
        <taxon>Streptophyta</taxon>
        <taxon>Embryophyta</taxon>
        <taxon>Tracheophyta</taxon>
        <taxon>Spermatophyta</taxon>
        <taxon>Magnoliopsida</taxon>
        <taxon>eudicotyledons</taxon>
        <taxon>Gunneridae</taxon>
        <taxon>Pentapetalae</taxon>
        <taxon>rosids</taxon>
        <taxon>fabids</taxon>
        <taxon>Rosales</taxon>
        <taxon>Cannabaceae</taxon>
        <taxon>Cannabis</taxon>
    </lineage>
</organism>
<evidence type="ECO:0000313" key="2">
    <source>
        <dbReference type="Proteomes" id="UP000583929"/>
    </source>
</evidence>